<dbReference type="InterPro" id="IPR051044">
    <property type="entry name" value="MAG_DAG_Lipase"/>
</dbReference>
<protein>
    <submittedName>
        <fullName evidence="2">Caffeoylshikimate esterase-like</fullName>
    </submittedName>
</protein>
<comment type="caution">
    <text evidence="2">The sequence shown here is derived from an EMBL/GenBank/DDBJ whole genome shotgun (WGS) entry which is preliminary data.</text>
</comment>
<feature type="domain" description="Serine aminopeptidase S33" evidence="1">
    <location>
        <begin position="35"/>
        <end position="272"/>
    </location>
</feature>
<evidence type="ECO:0000259" key="1">
    <source>
        <dbReference type="Pfam" id="PF12146"/>
    </source>
</evidence>
<organism evidence="2 3">
    <name type="scientific">Heracleum sosnowskyi</name>
    <dbReference type="NCBI Taxonomy" id="360622"/>
    <lineage>
        <taxon>Eukaryota</taxon>
        <taxon>Viridiplantae</taxon>
        <taxon>Streptophyta</taxon>
        <taxon>Embryophyta</taxon>
        <taxon>Tracheophyta</taxon>
        <taxon>Spermatophyta</taxon>
        <taxon>Magnoliopsida</taxon>
        <taxon>eudicotyledons</taxon>
        <taxon>Gunneridae</taxon>
        <taxon>Pentapetalae</taxon>
        <taxon>asterids</taxon>
        <taxon>campanulids</taxon>
        <taxon>Apiales</taxon>
        <taxon>Apiaceae</taxon>
        <taxon>Apioideae</taxon>
        <taxon>apioid superclade</taxon>
        <taxon>Tordylieae</taxon>
        <taxon>Tordyliinae</taxon>
        <taxon>Heracleum</taxon>
    </lineage>
</organism>
<evidence type="ECO:0000313" key="3">
    <source>
        <dbReference type="Proteomes" id="UP001237642"/>
    </source>
</evidence>
<reference evidence="2" key="1">
    <citation type="submission" date="2023-02" db="EMBL/GenBank/DDBJ databases">
        <title>Genome of toxic invasive species Heracleum sosnowskyi carries increased number of genes despite the absence of recent whole-genome duplications.</title>
        <authorList>
            <person name="Schelkunov M."/>
            <person name="Shtratnikova V."/>
            <person name="Makarenko M."/>
            <person name="Klepikova A."/>
            <person name="Omelchenko D."/>
            <person name="Novikova G."/>
            <person name="Obukhova E."/>
            <person name="Bogdanov V."/>
            <person name="Penin A."/>
            <person name="Logacheva M."/>
        </authorList>
    </citation>
    <scope>NUCLEOTIDE SEQUENCE</scope>
    <source>
        <strain evidence="2">Hsosn_3</strain>
        <tissue evidence="2">Leaf</tissue>
    </source>
</reference>
<dbReference type="InterPro" id="IPR029058">
    <property type="entry name" value="AB_hydrolase_fold"/>
</dbReference>
<dbReference type="AlphaFoldDB" id="A0AAD8J4Z3"/>
<dbReference type="InterPro" id="IPR000073">
    <property type="entry name" value="AB_hydrolase_1"/>
</dbReference>
<gene>
    <name evidence="2" type="ORF">POM88_006174</name>
</gene>
<dbReference type="Gene3D" id="3.40.50.1820">
    <property type="entry name" value="alpha/beta hydrolase"/>
    <property type="match status" value="1"/>
</dbReference>
<dbReference type="FunFam" id="3.40.50.1820:FF:000036">
    <property type="entry name" value="Alpha/beta-Hydrolases superfamily protein"/>
    <property type="match status" value="1"/>
</dbReference>
<dbReference type="GO" id="GO:0016787">
    <property type="term" value="F:hydrolase activity"/>
    <property type="evidence" value="ECO:0007669"/>
    <property type="project" value="UniProtKB-ARBA"/>
</dbReference>
<dbReference type="PRINTS" id="PR00111">
    <property type="entry name" value="ABHYDROLASE"/>
</dbReference>
<name>A0AAD8J4Z3_9APIA</name>
<accession>A0AAD8J4Z3</accession>
<dbReference type="Pfam" id="PF12146">
    <property type="entry name" value="Hydrolase_4"/>
    <property type="match status" value="1"/>
</dbReference>
<keyword evidence="3" id="KW-1185">Reference proteome</keyword>
<dbReference type="EMBL" id="JAUIZM010000002">
    <property type="protein sequence ID" value="KAK1396311.1"/>
    <property type="molecule type" value="Genomic_DNA"/>
</dbReference>
<evidence type="ECO:0000313" key="2">
    <source>
        <dbReference type="EMBL" id="KAK1396311.1"/>
    </source>
</evidence>
<dbReference type="SUPFAM" id="SSF53474">
    <property type="entry name" value="alpha/beta-Hydrolases"/>
    <property type="match status" value="1"/>
</dbReference>
<sequence>MANEAENVRYDMTEEYILNSRGSKLFTCKWLPDCEPKAIVFLCHGYAMGCSISMRGAACRLVNAGFAVNGIDYEGHGKSSGLQGLITNFDDLVTDCTEHFTSICERKENANKLRFLLGESMGGAMVLLLHRKKPTFWDGAVLLAPMCKVADDIKPNQMVRSVIAQLARVIPSWRIVPTQDITDVAIRDVEVRKEIRSNPYCYTGRLRLQTGCQLMQTTRDIEKILPEISVPFLVVHGEADKVTDPAVSKLLYETASSPDKTIKLYPGMWHSLSYGELPENFDIVFSDIIAWLEKRVIVEQN</sequence>
<dbReference type="InterPro" id="IPR022742">
    <property type="entry name" value="Hydrolase_4"/>
</dbReference>
<dbReference type="Proteomes" id="UP001237642">
    <property type="component" value="Unassembled WGS sequence"/>
</dbReference>
<reference evidence="2" key="2">
    <citation type="submission" date="2023-05" db="EMBL/GenBank/DDBJ databases">
        <authorList>
            <person name="Schelkunov M.I."/>
        </authorList>
    </citation>
    <scope>NUCLEOTIDE SEQUENCE</scope>
    <source>
        <strain evidence="2">Hsosn_3</strain>
        <tissue evidence="2">Leaf</tissue>
    </source>
</reference>
<proteinExistence type="predicted"/>
<dbReference type="PANTHER" id="PTHR11614">
    <property type="entry name" value="PHOSPHOLIPASE-RELATED"/>
    <property type="match status" value="1"/>
</dbReference>